<evidence type="ECO:0000256" key="1">
    <source>
        <dbReference type="SAM" id="MobiDB-lite"/>
    </source>
</evidence>
<keyword evidence="3" id="KW-1185">Reference proteome</keyword>
<dbReference type="Proteomes" id="UP000054771">
    <property type="component" value="Unassembled WGS sequence"/>
</dbReference>
<organism evidence="2 3">
    <name type="scientific">Aspergillus calidoustus</name>
    <dbReference type="NCBI Taxonomy" id="454130"/>
    <lineage>
        <taxon>Eukaryota</taxon>
        <taxon>Fungi</taxon>
        <taxon>Dikarya</taxon>
        <taxon>Ascomycota</taxon>
        <taxon>Pezizomycotina</taxon>
        <taxon>Eurotiomycetes</taxon>
        <taxon>Eurotiomycetidae</taxon>
        <taxon>Eurotiales</taxon>
        <taxon>Aspergillaceae</taxon>
        <taxon>Aspergillus</taxon>
        <taxon>Aspergillus subgen. Nidulantes</taxon>
    </lineage>
</organism>
<accession>A0A0U5FNQ3</accession>
<dbReference type="OrthoDB" id="5272396at2759"/>
<dbReference type="InterPro" id="IPR038883">
    <property type="entry name" value="AN11006-like"/>
</dbReference>
<reference evidence="3" key="1">
    <citation type="journal article" date="2016" name="Genome Announc.">
        <title>Draft genome sequences of fungus Aspergillus calidoustus.</title>
        <authorList>
            <person name="Horn F."/>
            <person name="Linde J."/>
            <person name="Mattern D.J."/>
            <person name="Walther G."/>
            <person name="Guthke R."/>
            <person name="Scherlach K."/>
            <person name="Martin K."/>
            <person name="Brakhage A.A."/>
            <person name="Petzke L."/>
            <person name="Valiante V."/>
        </authorList>
    </citation>
    <scope>NUCLEOTIDE SEQUENCE [LARGE SCALE GENOMIC DNA]</scope>
    <source>
        <strain evidence="3">SF006504</strain>
    </source>
</reference>
<sequence length="319" mass="35984">MSISFSGFGGFIPSHRRSHRQTPFPLLALPFELRLEVYRHVFRIYPALDARLSPIETSPDTSAEIPCNRDYRTILARHDQTDIENAIKFKTKKKYTTILTPPSLSLSLSSTFDLYPIARSIKFSDPPNTLLALLLTNRQIHHEASKVFYSETFFDLPYGIERTAAFLRAIGPVKRGYIRSIGFEFTSQELYGVEGGSNAKAMRMIVEDHLKEIRRLAVIEIVMSAYRGLYLDAGAAASRNRDGDDGTSAAEGTTTTSVRPRAFSGLEYLQALKGLRELRVFGSVMELLVYEEDKEWFRVFGEENGVKVVFCGGRVHPPM</sequence>
<protein>
    <submittedName>
        <fullName evidence="2">Uncharacterized protein</fullName>
    </submittedName>
</protein>
<dbReference type="PANTHER" id="PTHR42085">
    <property type="entry name" value="F-BOX DOMAIN-CONTAINING PROTEIN"/>
    <property type="match status" value="1"/>
</dbReference>
<evidence type="ECO:0000313" key="2">
    <source>
        <dbReference type="EMBL" id="CEL00790.1"/>
    </source>
</evidence>
<feature type="compositionally biased region" description="Low complexity" evidence="1">
    <location>
        <begin position="246"/>
        <end position="256"/>
    </location>
</feature>
<dbReference type="AlphaFoldDB" id="A0A0U5FNQ3"/>
<dbReference type="PANTHER" id="PTHR42085:SF2">
    <property type="entry name" value="F-BOX DOMAIN-CONTAINING PROTEIN"/>
    <property type="match status" value="1"/>
</dbReference>
<dbReference type="EMBL" id="CDMC01000001">
    <property type="protein sequence ID" value="CEL00790.1"/>
    <property type="molecule type" value="Genomic_DNA"/>
</dbReference>
<feature type="region of interest" description="Disordered" evidence="1">
    <location>
        <begin position="237"/>
        <end position="256"/>
    </location>
</feature>
<evidence type="ECO:0000313" key="3">
    <source>
        <dbReference type="Proteomes" id="UP000054771"/>
    </source>
</evidence>
<gene>
    <name evidence="2" type="ORF">ASPCAL00386</name>
</gene>
<name>A0A0U5FNQ3_ASPCI</name>
<proteinExistence type="predicted"/>